<keyword evidence="4" id="KW-0378">Hydrolase</keyword>
<dbReference type="EMBL" id="SJPT01000002">
    <property type="protein sequence ID" value="TWU25105.1"/>
    <property type="molecule type" value="Genomic_DNA"/>
</dbReference>
<name>A0A5C6CM06_9BACT</name>
<sequence length="611" mass="67338" precursor="true">MVTTSIVLAKRRRSGLQAICLTAICAALVCGIPGTAAETTGSETTAHEDAPQLTIEQKRAERREFLEQTLITAKPSSWIFKLDAPPRIVWRDLQTIQRLGGPTEIHVRWFDAELNEFPRPQRSGRWIAWIEGIAPNGTPLRRAFTFYAMPDPLPQLDLPDLTVALPYFPGPRAPAVLREHQQELVQLAKQTLATSIMDSEAGAILVAGLAEREPLGRPARFVESLAVLSDDYHLSLKLKLQNRRPRPIQPPRLRETPATSLHAGPLAEAGMRPDAKTRIDEICQAWAEDTGEPFVTLVARNGVIVTHQAYGSDSNGDPISLDYRCWVASITKTVTALLFSLFLDQGLIDMDDPLSEVFVDYPKDDRHVPTFRQCFNHTSGLSGHSEHGGMRDPHLENRVLNAIDVNQPNVRYRYCGLGYELAAKAMELVAGKSAVRVYQDHLFTPLGFDDVPIGNASSDGEFTALELAVLGQWIANRGSYGELQFIAPATFDRLLPQPLIVADHGYVMDEGIGLHWVRHKKTGAAAGAAPEDELLFSPRTLGHGAFSGCIFVIDPEQQLVITQVRKQSGARHAAWSARFFQTIAEQIETTPTAVDRRSSGDEISPSGVHAE</sequence>
<dbReference type="RefSeq" id="WP_146593795.1">
    <property type="nucleotide sequence ID" value="NZ_SJPT01000002.1"/>
</dbReference>
<evidence type="ECO:0000256" key="2">
    <source>
        <dbReference type="SAM" id="SignalP"/>
    </source>
</evidence>
<evidence type="ECO:0000313" key="4">
    <source>
        <dbReference type="EMBL" id="TWU25105.1"/>
    </source>
</evidence>
<dbReference type="PANTHER" id="PTHR43283">
    <property type="entry name" value="BETA-LACTAMASE-RELATED"/>
    <property type="match status" value="1"/>
</dbReference>
<evidence type="ECO:0000259" key="3">
    <source>
        <dbReference type="Pfam" id="PF00144"/>
    </source>
</evidence>
<comment type="caution">
    <text evidence="4">The sequence shown here is derived from an EMBL/GenBank/DDBJ whole genome shotgun (WGS) entry which is preliminary data.</text>
</comment>
<dbReference type="Proteomes" id="UP000316304">
    <property type="component" value="Unassembled WGS sequence"/>
</dbReference>
<feature type="signal peptide" evidence="2">
    <location>
        <begin position="1"/>
        <end position="36"/>
    </location>
</feature>
<dbReference type="InterPro" id="IPR001466">
    <property type="entry name" value="Beta-lactam-related"/>
</dbReference>
<evidence type="ECO:0000313" key="5">
    <source>
        <dbReference type="Proteomes" id="UP000316304"/>
    </source>
</evidence>
<dbReference type="SUPFAM" id="SSF56601">
    <property type="entry name" value="beta-lactamase/transpeptidase-like"/>
    <property type="match status" value="1"/>
</dbReference>
<feature type="chain" id="PRO_5022834997" evidence="2">
    <location>
        <begin position="37"/>
        <end position="611"/>
    </location>
</feature>
<dbReference type="InterPro" id="IPR012338">
    <property type="entry name" value="Beta-lactam/transpept-like"/>
</dbReference>
<dbReference type="Pfam" id="PF00144">
    <property type="entry name" value="Beta-lactamase"/>
    <property type="match status" value="1"/>
</dbReference>
<dbReference type="EC" id="3.4.-.-" evidence="4"/>
<protein>
    <submittedName>
        <fullName evidence="4">D-alanyl-D-alanine-carboxypeptidase/endopeptidase AmpH</fullName>
        <ecNumber evidence="4">3.4.-.-</ecNumber>
    </submittedName>
</protein>
<dbReference type="AlphaFoldDB" id="A0A5C6CM06"/>
<dbReference type="Gene3D" id="3.40.710.10">
    <property type="entry name" value="DD-peptidase/beta-lactamase superfamily"/>
    <property type="match status" value="1"/>
</dbReference>
<dbReference type="GO" id="GO:0004180">
    <property type="term" value="F:carboxypeptidase activity"/>
    <property type="evidence" value="ECO:0007669"/>
    <property type="project" value="UniProtKB-KW"/>
</dbReference>
<evidence type="ECO:0000256" key="1">
    <source>
        <dbReference type="SAM" id="MobiDB-lite"/>
    </source>
</evidence>
<feature type="region of interest" description="Disordered" evidence="1">
    <location>
        <begin position="591"/>
        <end position="611"/>
    </location>
</feature>
<feature type="domain" description="Beta-lactamase-related" evidence="3">
    <location>
        <begin position="296"/>
        <end position="562"/>
    </location>
</feature>
<keyword evidence="4" id="KW-0645">Protease</keyword>
<gene>
    <name evidence="4" type="primary">ampH</name>
    <name evidence="4" type="ORF">Pla52o_14030</name>
</gene>
<organism evidence="4 5">
    <name type="scientific">Novipirellula galeiformis</name>
    <dbReference type="NCBI Taxonomy" id="2528004"/>
    <lineage>
        <taxon>Bacteria</taxon>
        <taxon>Pseudomonadati</taxon>
        <taxon>Planctomycetota</taxon>
        <taxon>Planctomycetia</taxon>
        <taxon>Pirellulales</taxon>
        <taxon>Pirellulaceae</taxon>
        <taxon>Novipirellula</taxon>
    </lineage>
</organism>
<dbReference type="InterPro" id="IPR050789">
    <property type="entry name" value="Diverse_Enzym_Activities"/>
</dbReference>
<proteinExistence type="predicted"/>
<keyword evidence="2" id="KW-0732">Signal</keyword>
<keyword evidence="5" id="KW-1185">Reference proteome</keyword>
<accession>A0A5C6CM06</accession>
<reference evidence="4 5" key="1">
    <citation type="submission" date="2019-02" db="EMBL/GenBank/DDBJ databases">
        <title>Deep-cultivation of Planctomycetes and their phenomic and genomic characterization uncovers novel biology.</title>
        <authorList>
            <person name="Wiegand S."/>
            <person name="Jogler M."/>
            <person name="Boedeker C."/>
            <person name="Pinto D."/>
            <person name="Vollmers J."/>
            <person name="Rivas-Marin E."/>
            <person name="Kohn T."/>
            <person name="Peeters S.H."/>
            <person name="Heuer A."/>
            <person name="Rast P."/>
            <person name="Oberbeckmann S."/>
            <person name="Bunk B."/>
            <person name="Jeske O."/>
            <person name="Meyerdierks A."/>
            <person name="Storesund J.E."/>
            <person name="Kallscheuer N."/>
            <person name="Luecker S."/>
            <person name="Lage O.M."/>
            <person name="Pohl T."/>
            <person name="Merkel B.J."/>
            <person name="Hornburger P."/>
            <person name="Mueller R.-W."/>
            <person name="Bruemmer F."/>
            <person name="Labrenz M."/>
            <person name="Spormann A.M."/>
            <person name="Op Den Camp H."/>
            <person name="Overmann J."/>
            <person name="Amann R."/>
            <person name="Jetten M.S.M."/>
            <person name="Mascher T."/>
            <person name="Medema M.H."/>
            <person name="Devos D.P."/>
            <person name="Kaster A.-K."/>
            <person name="Ovreas L."/>
            <person name="Rohde M."/>
            <person name="Galperin M.Y."/>
            <person name="Jogler C."/>
        </authorList>
    </citation>
    <scope>NUCLEOTIDE SEQUENCE [LARGE SCALE GENOMIC DNA]</scope>
    <source>
        <strain evidence="4 5">Pla52o</strain>
    </source>
</reference>
<dbReference type="OrthoDB" id="236788at2"/>
<keyword evidence="4" id="KW-0121">Carboxypeptidase</keyword>